<evidence type="ECO:0000313" key="4">
    <source>
        <dbReference type="WBParaSite" id="NBR_0000884001-mRNA-1"/>
    </source>
</evidence>
<accession>A0A0N4Y024</accession>
<sequence>MRCEENRRMATEKDMKKKEREERRENCAVGRNHVALLSRLVSRRSVAHQGRSSSRYTPRQQTFVTTDDDNGREHGQ</sequence>
<reference evidence="2 3" key="2">
    <citation type="submission" date="2018-11" db="EMBL/GenBank/DDBJ databases">
        <authorList>
            <consortium name="Pathogen Informatics"/>
        </authorList>
    </citation>
    <scope>NUCLEOTIDE SEQUENCE [LARGE SCALE GENOMIC DNA]</scope>
</reference>
<gene>
    <name evidence="2" type="ORF">NBR_LOCUS8841</name>
</gene>
<dbReference type="AlphaFoldDB" id="A0A0N4Y024"/>
<evidence type="ECO:0000256" key="1">
    <source>
        <dbReference type="SAM" id="MobiDB-lite"/>
    </source>
</evidence>
<feature type="compositionally biased region" description="Polar residues" evidence="1">
    <location>
        <begin position="50"/>
        <end position="65"/>
    </location>
</feature>
<keyword evidence="3" id="KW-1185">Reference proteome</keyword>
<name>A0A0N4Y024_NIPBR</name>
<reference evidence="4" key="1">
    <citation type="submission" date="2017-02" db="UniProtKB">
        <authorList>
            <consortium name="WormBaseParasite"/>
        </authorList>
    </citation>
    <scope>IDENTIFICATION</scope>
</reference>
<organism evidence="4">
    <name type="scientific">Nippostrongylus brasiliensis</name>
    <name type="common">Rat hookworm</name>
    <dbReference type="NCBI Taxonomy" id="27835"/>
    <lineage>
        <taxon>Eukaryota</taxon>
        <taxon>Metazoa</taxon>
        <taxon>Ecdysozoa</taxon>
        <taxon>Nematoda</taxon>
        <taxon>Chromadorea</taxon>
        <taxon>Rhabditida</taxon>
        <taxon>Rhabditina</taxon>
        <taxon>Rhabditomorpha</taxon>
        <taxon>Strongyloidea</taxon>
        <taxon>Heligmosomidae</taxon>
        <taxon>Nippostrongylus</taxon>
    </lineage>
</organism>
<dbReference type="WBParaSite" id="NBR_0000884001-mRNA-1">
    <property type="protein sequence ID" value="NBR_0000884001-mRNA-1"/>
    <property type="gene ID" value="NBR_0000884001"/>
</dbReference>
<feature type="region of interest" description="Disordered" evidence="1">
    <location>
        <begin position="1"/>
        <end position="26"/>
    </location>
</feature>
<dbReference type="Proteomes" id="UP000271162">
    <property type="component" value="Unassembled WGS sequence"/>
</dbReference>
<proteinExistence type="predicted"/>
<evidence type="ECO:0000313" key="2">
    <source>
        <dbReference type="EMBL" id="VDL72430.1"/>
    </source>
</evidence>
<feature type="region of interest" description="Disordered" evidence="1">
    <location>
        <begin position="43"/>
        <end position="76"/>
    </location>
</feature>
<dbReference type="EMBL" id="UYSL01020058">
    <property type="protein sequence ID" value="VDL72430.1"/>
    <property type="molecule type" value="Genomic_DNA"/>
</dbReference>
<protein>
    <submittedName>
        <fullName evidence="2 4">Uncharacterized protein</fullName>
    </submittedName>
</protein>
<evidence type="ECO:0000313" key="3">
    <source>
        <dbReference type="Proteomes" id="UP000271162"/>
    </source>
</evidence>